<name>K1R6W0_MAGGI</name>
<accession>K1R6W0</accession>
<dbReference type="EMBL" id="JH817869">
    <property type="protein sequence ID" value="EKC41503.1"/>
    <property type="molecule type" value="Genomic_DNA"/>
</dbReference>
<gene>
    <name evidence="2" type="ORF">CGI_10021386</name>
</gene>
<feature type="compositionally biased region" description="Basic and acidic residues" evidence="1">
    <location>
        <begin position="171"/>
        <end position="187"/>
    </location>
</feature>
<dbReference type="HOGENOM" id="CLU_1333073_0_0_1"/>
<sequence>MIPKLKSDLDEMDTKHLAVLSKQEDETKHTISEITQSIADLKKLLDSSDVSRVSAYKSRNAEFRRLPPKLTVSYPSFTPQRINTEQLYQQFGSLSASSIKTEEHGYTMDSPLNRLLIDVPRIITQIDTKDIGLRSVSSVSDEDVWTSGYNDKKMKLYNLQGELMKSVQTKSGKDPSGSDKEWGSSLY</sequence>
<organism evidence="2">
    <name type="scientific">Magallana gigas</name>
    <name type="common">Pacific oyster</name>
    <name type="synonym">Crassostrea gigas</name>
    <dbReference type="NCBI Taxonomy" id="29159"/>
    <lineage>
        <taxon>Eukaryota</taxon>
        <taxon>Metazoa</taxon>
        <taxon>Spiralia</taxon>
        <taxon>Lophotrochozoa</taxon>
        <taxon>Mollusca</taxon>
        <taxon>Bivalvia</taxon>
        <taxon>Autobranchia</taxon>
        <taxon>Pteriomorphia</taxon>
        <taxon>Ostreida</taxon>
        <taxon>Ostreoidea</taxon>
        <taxon>Ostreidae</taxon>
        <taxon>Magallana</taxon>
    </lineage>
</organism>
<evidence type="ECO:0000313" key="2">
    <source>
        <dbReference type="EMBL" id="EKC41503.1"/>
    </source>
</evidence>
<dbReference type="AlphaFoldDB" id="K1R6W0"/>
<protein>
    <submittedName>
        <fullName evidence="2">Uncharacterized protein</fullName>
    </submittedName>
</protein>
<proteinExistence type="predicted"/>
<reference evidence="2" key="1">
    <citation type="journal article" date="2012" name="Nature">
        <title>The oyster genome reveals stress adaptation and complexity of shell formation.</title>
        <authorList>
            <person name="Zhang G."/>
            <person name="Fang X."/>
            <person name="Guo X."/>
            <person name="Li L."/>
            <person name="Luo R."/>
            <person name="Xu F."/>
            <person name="Yang P."/>
            <person name="Zhang L."/>
            <person name="Wang X."/>
            <person name="Qi H."/>
            <person name="Xiong Z."/>
            <person name="Que H."/>
            <person name="Xie Y."/>
            <person name="Holland P.W."/>
            <person name="Paps J."/>
            <person name="Zhu Y."/>
            <person name="Wu F."/>
            <person name="Chen Y."/>
            <person name="Wang J."/>
            <person name="Peng C."/>
            <person name="Meng J."/>
            <person name="Yang L."/>
            <person name="Liu J."/>
            <person name="Wen B."/>
            <person name="Zhang N."/>
            <person name="Huang Z."/>
            <person name="Zhu Q."/>
            <person name="Feng Y."/>
            <person name="Mount A."/>
            <person name="Hedgecock D."/>
            <person name="Xu Z."/>
            <person name="Liu Y."/>
            <person name="Domazet-Loso T."/>
            <person name="Du Y."/>
            <person name="Sun X."/>
            <person name="Zhang S."/>
            <person name="Liu B."/>
            <person name="Cheng P."/>
            <person name="Jiang X."/>
            <person name="Li J."/>
            <person name="Fan D."/>
            <person name="Wang W."/>
            <person name="Fu W."/>
            <person name="Wang T."/>
            <person name="Wang B."/>
            <person name="Zhang J."/>
            <person name="Peng Z."/>
            <person name="Li Y."/>
            <person name="Li N."/>
            <person name="Wang J."/>
            <person name="Chen M."/>
            <person name="He Y."/>
            <person name="Tan F."/>
            <person name="Song X."/>
            <person name="Zheng Q."/>
            <person name="Huang R."/>
            <person name="Yang H."/>
            <person name="Du X."/>
            <person name="Chen L."/>
            <person name="Yang M."/>
            <person name="Gaffney P.M."/>
            <person name="Wang S."/>
            <person name="Luo L."/>
            <person name="She Z."/>
            <person name="Ming Y."/>
            <person name="Huang W."/>
            <person name="Zhang S."/>
            <person name="Huang B."/>
            <person name="Zhang Y."/>
            <person name="Qu T."/>
            <person name="Ni P."/>
            <person name="Miao G."/>
            <person name="Wang J."/>
            <person name="Wang Q."/>
            <person name="Steinberg C.E."/>
            <person name="Wang H."/>
            <person name="Li N."/>
            <person name="Qian L."/>
            <person name="Zhang G."/>
            <person name="Li Y."/>
            <person name="Yang H."/>
            <person name="Liu X."/>
            <person name="Wang J."/>
            <person name="Yin Y."/>
            <person name="Wang J."/>
        </authorList>
    </citation>
    <scope>NUCLEOTIDE SEQUENCE [LARGE SCALE GENOMIC DNA]</scope>
    <source>
        <strain evidence="2">05x7-T-G4-1.051#20</strain>
    </source>
</reference>
<dbReference type="InParanoid" id="K1R6W0"/>
<feature type="region of interest" description="Disordered" evidence="1">
    <location>
        <begin position="166"/>
        <end position="187"/>
    </location>
</feature>
<evidence type="ECO:0000256" key="1">
    <source>
        <dbReference type="SAM" id="MobiDB-lite"/>
    </source>
</evidence>